<dbReference type="RefSeq" id="WP_255044848.1">
    <property type="nucleotide sequence ID" value="NZ_JANEYT010000087.1"/>
</dbReference>
<protein>
    <submittedName>
        <fullName evidence="2">Uncharacterized protein</fullName>
    </submittedName>
</protein>
<organism evidence="2 3">
    <name type="scientific">Photobacterium pectinilyticum</name>
    <dbReference type="NCBI Taxonomy" id="2906793"/>
    <lineage>
        <taxon>Bacteria</taxon>
        <taxon>Pseudomonadati</taxon>
        <taxon>Pseudomonadota</taxon>
        <taxon>Gammaproteobacteria</taxon>
        <taxon>Vibrionales</taxon>
        <taxon>Vibrionaceae</taxon>
        <taxon>Photobacterium</taxon>
    </lineage>
</organism>
<keyword evidence="3" id="KW-1185">Reference proteome</keyword>
<feature type="compositionally biased region" description="Low complexity" evidence="1">
    <location>
        <begin position="235"/>
        <end position="246"/>
    </location>
</feature>
<accession>A0ABT1N7M8</accession>
<dbReference type="Proteomes" id="UP001524460">
    <property type="component" value="Unassembled WGS sequence"/>
</dbReference>
<evidence type="ECO:0000256" key="1">
    <source>
        <dbReference type="SAM" id="MobiDB-lite"/>
    </source>
</evidence>
<feature type="compositionally biased region" description="Polar residues" evidence="1">
    <location>
        <begin position="218"/>
        <end position="228"/>
    </location>
</feature>
<evidence type="ECO:0000313" key="3">
    <source>
        <dbReference type="Proteomes" id="UP001524460"/>
    </source>
</evidence>
<reference evidence="2 3" key="1">
    <citation type="submission" date="2022-07" db="EMBL/GenBank/DDBJ databases">
        <title>Photobacterium pectinilyticum sp. nov., a marine bacterium isolated from surface seawater of Qingdao offshore.</title>
        <authorList>
            <person name="Wang X."/>
        </authorList>
    </citation>
    <scope>NUCLEOTIDE SEQUENCE [LARGE SCALE GENOMIC DNA]</scope>
    <source>
        <strain evidence="2 3">ZSDE20</strain>
    </source>
</reference>
<sequence length="246" mass="27655">MNSVLIPKATIDNLRRLAQNVIRTEYLRIEADGPKMWSTFGTLTGDLGSNCLPAHMAIINKVKQLNLGKNPAVVIGRCIEHKHELSNKQIHDLKEKSASGPRPHHDYHAWIVLDVKDEQSDIIDITGHHFMGIDVSENYMNNQIAAREKLKHHAVLTDLESVYSYHANLVKAQLTVGTTQQKREGLIAYLQKFARMQGVSEEIALGEVGREALEQENEISTIDSQKPSTVKEKLSSFLRSNRSNSK</sequence>
<gene>
    <name evidence="2" type="ORF">NHN17_22185</name>
</gene>
<feature type="region of interest" description="Disordered" evidence="1">
    <location>
        <begin position="216"/>
        <end position="246"/>
    </location>
</feature>
<dbReference type="EMBL" id="JANEYT010000087">
    <property type="protein sequence ID" value="MCQ1060758.1"/>
    <property type="molecule type" value="Genomic_DNA"/>
</dbReference>
<evidence type="ECO:0000313" key="2">
    <source>
        <dbReference type="EMBL" id="MCQ1060758.1"/>
    </source>
</evidence>
<comment type="caution">
    <text evidence="2">The sequence shown here is derived from an EMBL/GenBank/DDBJ whole genome shotgun (WGS) entry which is preliminary data.</text>
</comment>
<proteinExistence type="predicted"/>
<name>A0ABT1N7M8_9GAMM</name>